<feature type="region of interest" description="Disordered" evidence="1">
    <location>
        <begin position="378"/>
        <end position="406"/>
    </location>
</feature>
<dbReference type="InterPro" id="IPR036365">
    <property type="entry name" value="PGBD-like_sf"/>
</dbReference>
<evidence type="ECO:0000256" key="1">
    <source>
        <dbReference type="SAM" id="MobiDB-lite"/>
    </source>
</evidence>
<dbReference type="SUPFAM" id="SSF47090">
    <property type="entry name" value="PGBD-like"/>
    <property type="match status" value="2"/>
</dbReference>
<dbReference type="GeneID" id="63973534"/>
<dbReference type="PATRIC" id="fig|742738.3.peg.1656"/>
<dbReference type="HOGENOM" id="CLU_027560_1_0_9"/>
<accession>A0A096DE47</accession>
<organism evidence="3 4">
    <name type="scientific">Flavonifractor plautii 1_3_50AFAA</name>
    <dbReference type="NCBI Taxonomy" id="742738"/>
    <lineage>
        <taxon>Bacteria</taxon>
        <taxon>Bacillati</taxon>
        <taxon>Bacillota</taxon>
        <taxon>Clostridia</taxon>
        <taxon>Eubacteriales</taxon>
        <taxon>Oscillospiraceae</taxon>
        <taxon>Flavonifractor</taxon>
    </lineage>
</organism>
<dbReference type="InterPro" id="IPR036366">
    <property type="entry name" value="PGBDSf"/>
</dbReference>
<dbReference type="InterPro" id="IPR002477">
    <property type="entry name" value="Peptidoglycan-bd-like"/>
</dbReference>
<evidence type="ECO:0000313" key="3">
    <source>
        <dbReference type="EMBL" id="KGF55774.1"/>
    </source>
</evidence>
<dbReference type="eggNOG" id="COG3409">
    <property type="taxonomic scope" value="Bacteria"/>
</dbReference>
<protein>
    <recommendedName>
        <fullName evidence="2">Peptidoglycan binding-like domain-containing protein</fullName>
    </recommendedName>
</protein>
<dbReference type="Pfam" id="PF01471">
    <property type="entry name" value="PG_binding_1"/>
    <property type="match status" value="2"/>
</dbReference>
<dbReference type="RefSeq" id="WP_007495509.1">
    <property type="nucleotide sequence ID" value="NZ_KN174162.1"/>
</dbReference>
<dbReference type="Gene3D" id="1.10.101.10">
    <property type="entry name" value="PGBD-like superfamily/PGBD"/>
    <property type="match status" value="2"/>
</dbReference>
<comment type="caution">
    <text evidence="3">The sequence shown here is derived from an EMBL/GenBank/DDBJ whole genome shotgun (WGS) entry which is preliminary data.</text>
</comment>
<feature type="domain" description="Peptidoglycan binding-like" evidence="2">
    <location>
        <begin position="190"/>
        <end position="252"/>
    </location>
</feature>
<proteinExistence type="predicted"/>
<feature type="compositionally biased region" description="Polar residues" evidence="1">
    <location>
        <begin position="381"/>
        <end position="397"/>
    </location>
</feature>
<dbReference type="EMBL" id="ADLO01000054">
    <property type="protein sequence ID" value="KGF55774.1"/>
    <property type="molecule type" value="Genomic_DNA"/>
</dbReference>
<evidence type="ECO:0000259" key="2">
    <source>
        <dbReference type="Pfam" id="PF01471"/>
    </source>
</evidence>
<evidence type="ECO:0000313" key="4">
    <source>
        <dbReference type="Proteomes" id="UP000029585"/>
    </source>
</evidence>
<gene>
    <name evidence="3" type="ORF">HMPREF9460_01608</name>
</gene>
<dbReference type="AlphaFoldDB" id="A0A096DE47"/>
<dbReference type="Proteomes" id="UP000029585">
    <property type="component" value="Unassembled WGS sequence"/>
</dbReference>
<name>A0A096DE47_FLAPL</name>
<sequence length="406" mass="44724">MPTTPVTPYVPQYITVHLGAPSAAAENVTVSFPEYVKNVASSEIYPTWEPAAIRANILAIISFALNRVYTEYYPSRGYPFNITASTAYDQKFIKGRNIFENISQMVDEIFNSYIRRTGFVEPLAAKFCNGTTTTCDGLSQWGSQAMAEQGADSVTILRNYYGDNIEIVNNAPVMGIRSSYPGTPVRLGDRGEPVVRIQTMLNRISRDYPAIPKVQPVDGIFGASTEQSVIKFQQIFSLTPDGVVGNATWYKLVFLYVGVLELAELVSEGQTFYTTLVPVNRPDTISLGDTGENVKVIQYLLSVVAEFYNNIPPVAVDGIFGQSTQNAVLALQQMAGLYQDGVVGEDTWAALYRFYVGIVDTMSQYTNVIPEQFRPELPESEATSLTQYPGQPMTLGSTDERGEDAT</sequence>
<feature type="domain" description="Peptidoglycan binding-like" evidence="2">
    <location>
        <begin position="290"/>
        <end position="351"/>
    </location>
</feature>
<reference evidence="3 4" key="1">
    <citation type="submission" date="2011-08" db="EMBL/GenBank/DDBJ databases">
        <title>The Genome Sequence of Clostridium orbiscindens 1_3_50AFAA.</title>
        <authorList>
            <consortium name="The Broad Institute Genome Sequencing Platform"/>
            <person name="Earl A."/>
            <person name="Ward D."/>
            <person name="Feldgarden M."/>
            <person name="Gevers D."/>
            <person name="Daigneault M."/>
            <person name="Strauss J."/>
            <person name="Allen-Vercoe E."/>
            <person name="Young S.K."/>
            <person name="Zeng Q."/>
            <person name="Gargeya S."/>
            <person name="Fitzgerald M."/>
            <person name="Haas B."/>
            <person name="Abouelleil A."/>
            <person name="Alvarado L."/>
            <person name="Arachchi H.M."/>
            <person name="Berlin A."/>
            <person name="Brown A."/>
            <person name="Chapman S.B."/>
            <person name="Chen Z."/>
            <person name="Dunbar C."/>
            <person name="Freedman E."/>
            <person name="Gearin G."/>
            <person name="Gellesch M."/>
            <person name="Goldberg J."/>
            <person name="Griggs A."/>
            <person name="Gujja S."/>
            <person name="Heiman D."/>
            <person name="Howarth C."/>
            <person name="Larson L."/>
            <person name="Lui A."/>
            <person name="MacDonald P.J.P."/>
            <person name="Montmayeur A."/>
            <person name="Murphy C."/>
            <person name="Neiman D."/>
            <person name="Pearson M."/>
            <person name="Priest M."/>
            <person name="Roberts A."/>
            <person name="Saif S."/>
            <person name="Shea T."/>
            <person name="Shenoy N."/>
            <person name="Sisk P."/>
            <person name="Stolte C."/>
            <person name="Sykes S."/>
            <person name="Wortman J."/>
            <person name="Nusbaum C."/>
            <person name="Birren B."/>
        </authorList>
    </citation>
    <scope>NUCLEOTIDE SEQUENCE [LARGE SCALE GENOMIC DNA]</scope>
    <source>
        <strain evidence="3 4">1_3_50AFAA</strain>
    </source>
</reference>
<keyword evidence="4" id="KW-1185">Reference proteome</keyword>